<comment type="similarity">
    <text evidence="1 6">Belongs to the XseB family.</text>
</comment>
<dbReference type="GO" id="GO:0009318">
    <property type="term" value="C:exodeoxyribonuclease VII complex"/>
    <property type="evidence" value="ECO:0007669"/>
    <property type="project" value="UniProtKB-UniRule"/>
</dbReference>
<dbReference type="KEGG" id="csg:Cylst_0593"/>
<comment type="subcellular location">
    <subcellularLocation>
        <location evidence="6">Cytoplasm</location>
    </subcellularLocation>
</comment>
<name>K9WT20_9NOST</name>
<evidence type="ECO:0000256" key="5">
    <source>
        <dbReference type="ARBA" id="ARBA00022839"/>
    </source>
</evidence>
<evidence type="ECO:0000313" key="8">
    <source>
        <dbReference type="Proteomes" id="UP000010475"/>
    </source>
</evidence>
<accession>K9WT20</accession>
<comment type="subunit">
    <text evidence="6">Heterooligomer composed of large and small subunits.</text>
</comment>
<dbReference type="EC" id="3.1.11.6" evidence="6"/>
<comment type="catalytic activity">
    <reaction evidence="6">
        <text>Exonucleolytic cleavage in either 5'- to 3'- or 3'- to 5'-direction to yield nucleoside 5'-phosphates.</text>
        <dbReference type="EC" id="3.1.11.6"/>
    </reaction>
</comment>
<dbReference type="Gene3D" id="1.10.287.1040">
    <property type="entry name" value="Exonuclease VII, small subunit"/>
    <property type="match status" value="1"/>
</dbReference>
<dbReference type="AlphaFoldDB" id="K9WT20"/>
<dbReference type="RefSeq" id="WP_015206183.1">
    <property type="nucleotide sequence ID" value="NC_019757.1"/>
</dbReference>
<sequence length="77" mass="8591">MVKRSSSSNSDSLVGGSYEAKVAEIEKIIARIEAGELDLAEVFEQFAAAVESLRQCETFLQQRQQQVDLLIETLKDE</sequence>
<dbReference type="InterPro" id="IPR003761">
    <property type="entry name" value="Exonuc_VII_S"/>
</dbReference>
<dbReference type="eggNOG" id="COG1722">
    <property type="taxonomic scope" value="Bacteria"/>
</dbReference>
<dbReference type="EMBL" id="CP003642">
    <property type="protein sequence ID" value="AFZ22926.1"/>
    <property type="molecule type" value="Genomic_DNA"/>
</dbReference>
<keyword evidence="2 6" id="KW-0963">Cytoplasm</keyword>
<dbReference type="Pfam" id="PF02609">
    <property type="entry name" value="Exonuc_VII_S"/>
    <property type="match status" value="1"/>
</dbReference>
<dbReference type="Proteomes" id="UP000010475">
    <property type="component" value="Chromosome"/>
</dbReference>
<dbReference type="GO" id="GO:0005737">
    <property type="term" value="C:cytoplasm"/>
    <property type="evidence" value="ECO:0007669"/>
    <property type="project" value="UniProtKB-SubCell"/>
</dbReference>
<evidence type="ECO:0000256" key="2">
    <source>
        <dbReference type="ARBA" id="ARBA00022490"/>
    </source>
</evidence>
<gene>
    <name evidence="6" type="primary">xseB</name>
    <name evidence="7" type="ORF">Cylst_0593</name>
</gene>
<dbReference type="NCBIfam" id="TIGR01280">
    <property type="entry name" value="xseB"/>
    <property type="match status" value="1"/>
</dbReference>
<dbReference type="GO" id="GO:0006308">
    <property type="term" value="P:DNA catabolic process"/>
    <property type="evidence" value="ECO:0007669"/>
    <property type="project" value="UniProtKB-UniRule"/>
</dbReference>
<evidence type="ECO:0000313" key="7">
    <source>
        <dbReference type="EMBL" id="AFZ22926.1"/>
    </source>
</evidence>
<dbReference type="InterPro" id="IPR037004">
    <property type="entry name" value="Exonuc_VII_ssu_sf"/>
</dbReference>
<keyword evidence="5 6" id="KW-0269">Exonuclease</keyword>
<keyword evidence="3 6" id="KW-0540">Nuclease</keyword>
<evidence type="ECO:0000256" key="1">
    <source>
        <dbReference type="ARBA" id="ARBA00009998"/>
    </source>
</evidence>
<protein>
    <recommendedName>
        <fullName evidence="6">Exodeoxyribonuclease 7 small subunit</fullName>
        <ecNumber evidence="6">3.1.11.6</ecNumber>
    </recommendedName>
    <alternativeName>
        <fullName evidence="6">Exodeoxyribonuclease VII small subunit</fullName>
        <shortName evidence="6">Exonuclease VII small subunit</shortName>
    </alternativeName>
</protein>
<evidence type="ECO:0000256" key="6">
    <source>
        <dbReference type="HAMAP-Rule" id="MF_00337"/>
    </source>
</evidence>
<reference evidence="7 8" key="1">
    <citation type="submission" date="2012-06" db="EMBL/GenBank/DDBJ databases">
        <title>Finished chromosome of genome of Cylindrospermum stagnale PCC 7417.</title>
        <authorList>
            <consortium name="US DOE Joint Genome Institute"/>
            <person name="Gugger M."/>
            <person name="Coursin T."/>
            <person name="Rippka R."/>
            <person name="Tandeau De Marsac N."/>
            <person name="Huntemann M."/>
            <person name="Wei C.-L."/>
            <person name="Han J."/>
            <person name="Detter J.C."/>
            <person name="Han C."/>
            <person name="Tapia R."/>
            <person name="Chen A."/>
            <person name="Kyrpides N."/>
            <person name="Mavromatis K."/>
            <person name="Markowitz V."/>
            <person name="Szeto E."/>
            <person name="Ivanova N."/>
            <person name="Pagani I."/>
            <person name="Pati A."/>
            <person name="Goodwin L."/>
            <person name="Nordberg H.P."/>
            <person name="Cantor M.N."/>
            <person name="Hua S.X."/>
            <person name="Woyke T."/>
            <person name="Kerfeld C.A."/>
        </authorList>
    </citation>
    <scope>NUCLEOTIDE SEQUENCE [LARGE SCALE GENOMIC DNA]</scope>
    <source>
        <strain evidence="7 8">PCC 7417</strain>
    </source>
</reference>
<proteinExistence type="inferred from homology"/>
<dbReference type="SUPFAM" id="SSF116842">
    <property type="entry name" value="XseB-like"/>
    <property type="match status" value="1"/>
</dbReference>
<evidence type="ECO:0000256" key="4">
    <source>
        <dbReference type="ARBA" id="ARBA00022801"/>
    </source>
</evidence>
<dbReference type="PATRIC" id="fig|56107.3.peg.666"/>
<keyword evidence="4 6" id="KW-0378">Hydrolase</keyword>
<dbReference type="HAMAP" id="MF_00337">
    <property type="entry name" value="Exonuc_7_S"/>
    <property type="match status" value="1"/>
</dbReference>
<dbReference type="STRING" id="56107.Cylst_0593"/>
<keyword evidence="8" id="KW-1185">Reference proteome</keyword>
<dbReference type="HOGENOM" id="CLU_145918_1_0_3"/>
<evidence type="ECO:0000256" key="3">
    <source>
        <dbReference type="ARBA" id="ARBA00022722"/>
    </source>
</evidence>
<dbReference type="GO" id="GO:0008855">
    <property type="term" value="F:exodeoxyribonuclease VII activity"/>
    <property type="evidence" value="ECO:0007669"/>
    <property type="project" value="UniProtKB-UniRule"/>
</dbReference>
<comment type="function">
    <text evidence="6">Bidirectionally degrades single-stranded DNA into large acid-insoluble oligonucleotides, which are then degraded further into small acid-soluble oligonucleotides.</text>
</comment>
<organism evidence="7 8">
    <name type="scientific">Cylindrospermum stagnale PCC 7417</name>
    <dbReference type="NCBI Taxonomy" id="56107"/>
    <lineage>
        <taxon>Bacteria</taxon>
        <taxon>Bacillati</taxon>
        <taxon>Cyanobacteriota</taxon>
        <taxon>Cyanophyceae</taxon>
        <taxon>Nostocales</taxon>
        <taxon>Nostocaceae</taxon>
        <taxon>Cylindrospermum</taxon>
    </lineage>
</organism>